<dbReference type="OrthoDB" id="1090410at2"/>
<keyword evidence="3" id="KW-1185">Reference proteome</keyword>
<dbReference type="Proteomes" id="UP000240971">
    <property type="component" value="Unassembled WGS sequence"/>
</dbReference>
<accession>A0A2P8HGQ4</accession>
<evidence type="ECO:0000313" key="2">
    <source>
        <dbReference type="EMBL" id="PSL45401.1"/>
    </source>
</evidence>
<gene>
    <name evidence="2" type="ORF">CLV51_104103</name>
</gene>
<protein>
    <recommendedName>
        <fullName evidence="1">Novel STAND NTPase 1 domain-containing protein</fullName>
    </recommendedName>
</protein>
<sequence length="1118" mass="127095">MPENSNDQLQRRYPGPVPFSEAYTQLFFGRGEEISVLASIIKSKAVTVLFGRSGFGKSSLIDAGLCPLFEKSTVQPRSADILSPAGITEADEKPYKVIKIRFEIKPSDTGSTSLHHQLITQLFNHLEGAPVFMSMLNIPQEKISAWQLFKSLQWKFADKFSGILLIMDQFEQVFNTPQEHFQELAIALSEIVYNRVPVAFDRALKSMIADVLDNPENSPQLALLKNGIPLHLLIGIRSDKLYQLDELGEYIPDIFNNRYRLRRLPAEKIEDVMCLPATEQGAYISRPFIYKPEVLAAIRKHLTVKQNNRREEVKVETFLLQIICQHLENAAIKKQQHTEGLVILSREDVSDLKNITKNYYKQIYTTLPGKTNVSGAVAPFNAFEILQVRYLVEKKLIDERTMSRICLDEAFINSLGFDEDLLRRLTDTRIVRREMNTVSGESYELSHDAFIEPIIDVSKNKELGDLGKNITAHFNTLFQNISKADSSSIRKLISDQLLDTEGNLRSMSLDKTDPNRELLQIMIDKKAVIRIENTDRKKKGTDNESYVLNEIYRDAAIRMGDKDSVLKQRLRYLRAIGIALLCVLLVIVVSRTAIKAWKLYYRQNAYITASTLRFGSSGDAADILQDKENLYVLRETFERLKEETDHYADFVTNKLVDIFNNNGFLGNRLSIPGKIAESFKVSVVDDIFLVTYLNRTSYKDINNSAAAITFSSQNNNIASPTETPKDVIVYTNAGRDTFCFPGVLEAGFVDNEPFLYIRTESSLSFYAINSHRAPELIERWPFEFNWVLGTVQQNMLLGSSNNLAVKKYIPHTAAYIYTEAGGCLSQLLPNRIAQKLCLQPNLERMFYSSKDSMLFVYNAATSGIQYYNHQLELKGQWKLPVGVTMLLPTDFNLQHIFFYSRQPNDAARIYESDISGRILKDTLITSTVFRIDYAPNNNIIVNTPDKILFLTPELSLLASMPVGDPENTMGTQSVLSSAHAILNYYGPLMYLHYPNGRSDTTKLPEEIIAATFSTTGDTIYAKSSSTLYLLDKHLKKLHRLQCDILANNRLVFKNYDNYLLLADLQDKDVKSVDGNSPQSISQWINIHNKQQWHISDSTFNKYGLEKRGIISIVKKLLL</sequence>
<dbReference type="SUPFAM" id="SSF52540">
    <property type="entry name" value="P-loop containing nucleoside triphosphate hydrolases"/>
    <property type="match status" value="1"/>
</dbReference>
<dbReference type="EMBL" id="PYAW01000004">
    <property type="protein sequence ID" value="PSL45401.1"/>
    <property type="molecule type" value="Genomic_DNA"/>
</dbReference>
<name>A0A2P8HGQ4_CHINA</name>
<dbReference type="Gene3D" id="3.40.50.300">
    <property type="entry name" value="P-loop containing nucleotide triphosphate hydrolases"/>
    <property type="match status" value="1"/>
</dbReference>
<dbReference type="AlphaFoldDB" id="A0A2P8HGQ4"/>
<dbReference type="InterPro" id="IPR049052">
    <property type="entry name" value="nSTAND1"/>
</dbReference>
<proteinExistence type="predicted"/>
<reference evidence="2 3" key="1">
    <citation type="submission" date="2018-03" db="EMBL/GenBank/DDBJ databases">
        <title>Genomic Encyclopedia of Archaeal and Bacterial Type Strains, Phase II (KMG-II): from individual species to whole genera.</title>
        <authorList>
            <person name="Goeker M."/>
        </authorList>
    </citation>
    <scope>NUCLEOTIDE SEQUENCE [LARGE SCALE GENOMIC DNA]</scope>
    <source>
        <strain evidence="2 3">DSM 24859</strain>
    </source>
</reference>
<dbReference type="RefSeq" id="WP_106529739.1">
    <property type="nucleotide sequence ID" value="NZ_PYAW01000004.1"/>
</dbReference>
<feature type="domain" description="Novel STAND NTPase 1" evidence="1">
    <location>
        <begin position="13"/>
        <end position="286"/>
    </location>
</feature>
<evidence type="ECO:0000313" key="3">
    <source>
        <dbReference type="Proteomes" id="UP000240971"/>
    </source>
</evidence>
<evidence type="ECO:0000259" key="1">
    <source>
        <dbReference type="Pfam" id="PF20703"/>
    </source>
</evidence>
<organism evidence="2 3">
    <name type="scientific">Chitinophaga niastensis</name>
    <dbReference type="NCBI Taxonomy" id="536980"/>
    <lineage>
        <taxon>Bacteria</taxon>
        <taxon>Pseudomonadati</taxon>
        <taxon>Bacteroidota</taxon>
        <taxon>Chitinophagia</taxon>
        <taxon>Chitinophagales</taxon>
        <taxon>Chitinophagaceae</taxon>
        <taxon>Chitinophaga</taxon>
    </lineage>
</organism>
<dbReference type="InterPro" id="IPR027417">
    <property type="entry name" value="P-loop_NTPase"/>
</dbReference>
<dbReference type="Pfam" id="PF20703">
    <property type="entry name" value="nSTAND1"/>
    <property type="match status" value="1"/>
</dbReference>
<comment type="caution">
    <text evidence="2">The sequence shown here is derived from an EMBL/GenBank/DDBJ whole genome shotgun (WGS) entry which is preliminary data.</text>
</comment>